<dbReference type="EMBL" id="BONY01000035">
    <property type="protein sequence ID" value="GIH07273.1"/>
    <property type="molecule type" value="Genomic_DNA"/>
</dbReference>
<evidence type="ECO:0000313" key="1">
    <source>
        <dbReference type="EMBL" id="GIH07273.1"/>
    </source>
</evidence>
<keyword evidence="2" id="KW-1185">Reference proteome</keyword>
<dbReference type="Proteomes" id="UP000612899">
    <property type="component" value="Unassembled WGS sequence"/>
</dbReference>
<sequence>MQAFHPNPACFGHFGALRTGRHRTGCGDGAGALDSGANQGGDLAIYQKRRRFEGKVAQFTVPVLQCHRSVRKANHGTTKSAVRTLHDQPMFGFHHRNYATHRDRVRDKMYAEHVLWLACPPQRTRLP</sequence>
<gene>
    <name evidence="1" type="ORF">Rhe02_53400</name>
</gene>
<protein>
    <submittedName>
        <fullName evidence="1">Uncharacterized protein</fullName>
    </submittedName>
</protein>
<organism evidence="1 2">
    <name type="scientific">Rhizocola hellebori</name>
    <dbReference type="NCBI Taxonomy" id="1392758"/>
    <lineage>
        <taxon>Bacteria</taxon>
        <taxon>Bacillati</taxon>
        <taxon>Actinomycetota</taxon>
        <taxon>Actinomycetes</taxon>
        <taxon>Micromonosporales</taxon>
        <taxon>Micromonosporaceae</taxon>
        <taxon>Rhizocola</taxon>
    </lineage>
</organism>
<evidence type="ECO:0000313" key="2">
    <source>
        <dbReference type="Proteomes" id="UP000612899"/>
    </source>
</evidence>
<comment type="caution">
    <text evidence="1">The sequence shown here is derived from an EMBL/GenBank/DDBJ whole genome shotgun (WGS) entry which is preliminary data.</text>
</comment>
<reference evidence="1" key="1">
    <citation type="submission" date="2021-01" db="EMBL/GenBank/DDBJ databases">
        <title>Whole genome shotgun sequence of Rhizocola hellebori NBRC 109834.</title>
        <authorList>
            <person name="Komaki H."/>
            <person name="Tamura T."/>
        </authorList>
    </citation>
    <scope>NUCLEOTIDE SEQUENCE</scope>
    <source>
        <strain evidence="1">NBRC 109834</strain>
    </source>
</reference>
<name>A0A8J3VIT9_9ACTN</name>
<proteinExistence type="predicted"/>
<accession>A0A8J3VIT9</accession>
<dbReference type="AlphaFoldDB" id="A0A8J3VIT9"/>